<accession>A0A7W9EW42</accession>
<name>A0A7W9EW42_9SPHN</name>
<dbReference type="RefSeq" id="WP_184057581.1">
    <property type="nucleotide sequence ID" value="NZ_JACIJK010000006.1"/>
</dbReference>
<gene>
    <name evidence="2" type="ORF">FHS94_002188</name>
</gene>
<protein>
    <submittedName>
        <fullName evidence="2">Uncharacterized protein</fullName>
    </submittedName>
</protein>
<evidence type="ECO:0000313" key="3">
    <source>
        <dbReference type="Proteomes" id="UP000546200"/>
    </source>
</evidence>
<evidence type="ECO:0000256" key="1">
    <source>
        <dbReference type="SAM" id="MobiDB-lite"/>
    </source>
</evidence>
<proteinExistence type="predicted"/>
<feature type="compositionally biased region" description="Basic and acidic residues" evidence="1">
    <location>
        <begin position="1"/>
        <end position="11"/>
    </location>
</feature>
<comment type="caution">
    <text evidence="2">The sequence shown here is derived from an EMBL/GenBank/DDBJ whole genome shotgun (WGS) entry which is preliminary data.</text>
</comment>
<keyword evidence="3" id="KW-1185">Reference proteome</keyword>
<evidence type="ECO:0000313" key="2">
    <source>
        <dbReference type="EMBL" id="MBB5715342.1"/>
    </source>
</evidence>
<dbReference type="AlphaFoldDB" id="A0A7W9EW42"/>
<organism evidence="2 3">
    <name type="scientific">Sphingomonas aerophila</name>
    <dbReference type="NCBI Taxonomy" id="1344948"/>
    <lineage>
        <taxon>Bacteria</taxon>
        <taxon>Pseudomonadati</taxon>
        <taxon>Pseudomonadota</taxon>
        <taxon>Alphaproteobacteria</taxon>
        <taxon>Sphingomonadales</taxon>
        <taxon>Sphingomonadaceae</taxon>
        <taxon>Sphingomonas</taxon>
    </lineage>
</organism>
<sequence length="51" mass="5239">MTADTDRRDDQQDATNQGVSTTEPAEGADDAPTGDSGSPEGVITGETADER</sequence>
<reference evidence="2 3" key="1">
    <citation type="submission" date="2020-08" db="EMBL/GenBank/DDBJ databases">
        <title>Genomic Encyclopedia of Type Strains, Phase IV (KMG-IV): sequencing the most valuable type-strain genomes for metagenomic binning, comparative biology and taxonomic classification.</title>
        <authorList>
            <person name="Goeker M."/>
        </authorList>
    </citation>
    <scope>NUCLEOTIDE SEQUENCE [LARGE SCALE GENOMIC DNA]</scope>
    <source>
        <strain evidence="2 3">DSM 100044</strain>
    </source>
</reference>
<feature type="region of interest" description="Disordered" evidence="1">
    <location>
        <begin position="1"/>
        <end position="51"/>
    </location>
</feature>
<dbReference type="Proteomes" id="UP000546200">
    <property type="component" value="Unassembled WGS sequence"/>
</dbReference>
<dbReference type="EMBL" id="JACIJK010000006">
    <property type="protein sequence ID" value="MBB5715342.1"/>
    <property type="molecule type" value="Genomic_DNA"/>
</dbReference>